<evidence type="ECO:0000256" key="1">
    <source>
        <dbReference type="SAM" id="MobiDB-lite"/>
    </source>
</evidence>
<sequence>MDASSIKEAADNYNPDHKEGPVARSIEEYTAKLPSDLFLWAALGSMAVSATLKIMKKDDEALFVGQWPAPFLLLGLYNKLVKVKGSDGEKDGPERPEGANAEVRNAGK</sequence>
<protein>
    <submittedName>
        <fullName evidence="2">Uncharacterized protein</fullName>
    </submittedName>
</protein>
<dbReference type="AlphaFoldDB" id="A0A0N7HVY4"/>
<evidence type="ECO:0000313" key="2">
    <source>
        <dbReference type="EMBL" id="ALI97736.1"/>
    </source>
</evidence>
<organism evidence="2 3">
    <name type="scientific">Rufibacter tibetensis</name>
    <dbReference type="NCBI Taxonomy" id="512763"/>
    <lineage>
        <taxon>Bacteria</taxon>
        <taxon>Pseudomonadati</taxon>
        <taxon>Bacteroidota</taxon>
        <taxon>Cytophagia</taxon>
        <taxon>Cytophagales</taxon>
        <taxon>Hymenobacteraceae</taxon>
        <taxon>Rufibacter</taxon>
    </lineage>
</organism>
<feature type="region of interest" description="Disordered" evidence="1">
    <location>
        <begin position="85"/>
        <end position="108"/>
    </location>
</feature>
<feature type="region of interest" description="Disordered" evidence="1">
    <location>
        <begin position="1"/>
        <end position="21"/>
    </location>
</feature>
<dbReference type="OrthoDB" id="288286at2"/>
<accession>A0A0N7HVY4</accession>
<evidence type="ECO:0000313" key="3">
    <source>
        <dbReference type="Proteomes" id="UP000061382"/>
    </source>
</evidence>
<dbReference type="PATRIC" id="fig|512763.3.peg.93"/>
<feature type="compositionally biased region" description="Basic and acidic residues" evidence="1">
    <location>
        <begin position="85"/>
        <end position="97"/>
    </location>
</feature>
<dbReference type="RefSeq" id="WP_062542028.1">
    <property type="nucleotide sequence ID" value="NZ_CP012643.1"/>
</dbReference>
<gene>
    <name evidence="2" type="ORF">DC20_00430</name>
</gene>
<dbReference type="STRING" id="512763.DC20_00430"/>
<dbReference type="KEGG" id="rti:DC20_00430"/>
<dbReference type="EMBL" id="CP012643">
    <property type="protein sequence ID" value="ALI97736.1"/>
    <property type="molecule type" value="Genomic_DNA"/>
</dbReference>
<reference evidence="2 3" key="1">
    <citation type="submission" date="2015-08" db="EMBL/GenBank/DDBJ databases">
        <title>Complete genome sequence of Rufibacter tibetensis strain 1351t, a radiation-resistant bacterium from tibet plateau.</title>
        <authorList>
            <person name="Dai J."/>
        </authorList>
    </citation>
    <scope>NUCLEOTIDE SEQUENCE [LARGE SCALE GENOMIC DNA]</scope>
    <source>
        <strain evidence="2 3">1351</strain>
    </source>
</reference>
<proteinExistence type="predicted"/>
<keyword evidence="3" id="KW-1185">Reference proteome</keyword>
<dbReference type="Proteomes" id="UP000061382">
    <property type="component" value="Chromosome"/>
</dbReference>
<name>A0A0N7HVY4_9BACT</name>
<feature type="compositionally biased region" description="Basic and acidic residues" evidence="1">
    <location>
        <begin position="8"/>
        <end position="21"/>
    </location>
</feature>